<dbReference type="GO" id="GO:0106008">
    <property type="term" value="F:2-oxoglutaramate amidase activity"/>
    <property type="evidence" value="ECO:0007669"/>
    <property type="project" value="TreeGrafter"/>
</dbReference>
<evidence type="ECO:0000256" key="3">
    <source>
        <dbReference type="ARBA" id="ARBA00039118"/>
    </source>
</evidence>
<dbReference type="eggNOG" id="COG0388">
    <property type="taxonomic scope" value="Bacteria"/>
</dbReference>
<sequence length="260" mass="30115">MQQSLSKLKISLIQYDVVWEDRNANFSRIENLINSTETDLVLLPEMFPSGFSMNVEKIAEKPFGESFHWMMNVAKTKKAAIAGSVSTKESDKYFNRFYFIAPEGSIYIYDKKHLFGYGKEADVYSAGDRIISIDYRGWKIRPIVCYDLRFPVWCRNTDDYDLMLCNASWPKSRREAWMSLLRARAIENMAYVAGVNRTGIDGYNLIYEGDSQLYDALGNELTNENASKEVLTFTLDYQSLHSTRKHFGFLDDRDAFSIDY</sequence>
<evidence type="ECO:0000313" key="8">
    <source>
        <dbReference type="Proteomes" id="UP000008641"/>
    </source>
</evidence>
<dbReference type="HOGENOM" id="CLU_030130_3_7_10"/>
<gene>
    <name evidence="7" type="ordered locus">Weevi_1052</name>
</gene>
<reference evidence="8" key="2">
    <citation type="journal article" date="2011" name="Stand. Genomic Sci.">
        <title>Complete genome sequence of Weeksella virosa type strain (9751T).</title>
        <authorList>
            <person name="Lang E."/>
            <person name="Teshima H."/>
            <person name="Lucas S."/>
            <person name="Lapidus A."/>
            <person name="Hammon N."/>
            <person name="Deshpande S."/>
            <person name="Nolan M."/>
            <person name="Cheng J."/>
            <person name="Pitluck S."/>
            <person name="Liolios K."/>
            <person name="Pagani I."/>
            <person name="Mikhailova N."/>
            <person name="Ivanova N."/>
            <person name="Mavromatis K."/>
            <person name="Pati A."/>
            <person name="Tapia R."/>
            <person name="Han C."/>
            <person name="Goodwin L."/>
            <person name="Chen A."/>
            <person name="Palaniappan K."/>
            <person name="Land M."/>
            <person name="Hauser L."/>
            <person name="Chang Y."/>
            <person name="Jeffries C."/>
            <person name="Brambilla E."/>
            <person name="Kopitz M."/>
            <person name="Rohde M."/>
            <person name="Goker M."/>
            <person name="Tindall B."/>
            <person name="Detter J."/>
            <person name="Woyke T."/>
            <person name="Bristow J."/>
            <person name="Eisen J."/>
            <person name="Markowitz V."/>
            <person name="Hugenholtz P."/>
            <person name="Klenk H."/>
            <person name="Kyrpides N."/>
        </authorList>
    </citation>
    <scope>NUCLEOTIDE SEQUENCE [LARGE SCALE GENOMIC DNA]</scope>
    <source>
        <strain evidence="8">ATCC 43766 / DSM 16922 / JCM 21250 / NBRC 16016 / NCTC 11634 / CL345/78</strain>
    </source>
</reference>
<dbReference type="Gene3D" id="3.60.110.10">
    <property type="entry name" value="Carbon-nitrogen hydrolase"/>
    <property type="match status" value="1"/>
</dbReference>
<comment type="catalytic activity">
    <reaction evidence="4">
        <text>a monoamide of a dicarboxylate + H2O = a dicarboxylate + NH4(+)</text>
        <dbReference type="Rhea" id="RHEA:11716"/>
        <dbReference type="ChEBI" id="CHEBI:15377"/>
        <dbReference type="ChEBI" id="CHEBI:28938"/>
        <dbReference type="ChEBI" id="CHEBI:28965"/>
        <dbReference type="ChEBI" id="CHEBI:77450"/>
        <dbReference type="EC" id="3.5.1.3"/>
    </reaction>
</comment>
<dbReference type="PANTHER" id="PTHR47799:SF1">
    <property type="entry name" value="OMEGA-AMIDASE YAFV"/>
    <property type="match status" value="1"/>
</dbReference>
<keyword evidence="2" id="KW-0378">Hydrolase</keyword>
<dbReference type="OrthoDB" id="9811121at2"/>
<dbReference type="InterPro" id="IPR052737">
    <property type="entry name" value="Omega-amidase_YafV"/>
</dbReference>
<dbReference type="InterPro" id="IPR036526">
    <property type="entry name" value="C-N_Hydrolase_sf"/>
</dbReference>
<evidence type="ECO:0000259" key="6">
    <source>
        <dbReference type="PROSITE" id="PS50263"/>
    </source>
</evidence>
<dbReference type="PANTHER" id="PTHR47799">
    <property type="entry name" value="OMEGA-AMIDASE YAFV"/>
    <property type="match status" value="1"/>
</dbReference>
<dbReference type="EC" id="3.5.1.3" evidence="3"/>
<dbReference type="KEGG" id="wvi:Weevi_1052"/>
<dbReference type="Proteomes" id="UP000008641">
    <property type="component" value="Chromosome"/>
</dbReference>
<dbReference type="EMBL" id="CP002455">
    <property type="protein sequence ID" value="ADX67761.1"/>
    <property type="molecule type" value="Genomic_DNA"/>
</dbReference>
<evidence type="ECO:0000256" key="4">
    <source>
        <dbReference type="ARBA" id="ARBA00052904"/>
    </source>
</evidence>
<accession>F0P271</accession>
<dbReference type="Pfam" id="PF00795">
    <property type="entry name" value="CN_hydrolase"/>
    <property type="match status" value="1"/>
</dbReference>
<proteinExistence type="inferred from homology"/>
<dbReference type="STRING" id="865938.Weevi_1052"/>
<dbReference type="GO" id="GO:0050152">
    <property type="term" value="F:omega-amidase activity"/>
    <property type="evidence" value="ECO:0007669"/>
    <property type="project" value="UniProtKB-EC"/>
</dbReference>
<evidence type="ECO:0000256" key="1">
    <source>
        <dbReference type="ARBA" id="ARBA00010613"/>
    </source>
</evidence>
<dbReference type="FunFam" id="3.60.110.10:FF:000004">
    <property type="entry name" value="Carbon-nitrogen hydrolase"/>
    <property type="match status" value="1"/>
</dbReference>
<name>F0P271_WEEVC</name>
<evidence type="ECO:0000256" key="2">
    <source>
        <dbReference type="ARBA" id="ARBA00022801"/>
    </source>
</evidence>
<dbReference type="InterPro" id="IPR003010">
    <property type="entry name" value="C-N_Hydrolase"/>
</dbReference>
<dbReference type="AlphaFoldDB" id="F0P271"/>
<feature type="domain" description="CN hydrolase" evidence="6">
    <location>
        <begin position="8"/>
        <end position="237"/>
    </location>
</feature>
<dbReference type="RefSeq" id="WP_013598151.1">
    <property type="nucleotide sequence ID" value="NC_015144.1"/>
</dbReference>
<evidence type="ECO:0000256" key="5">
    <source>
        <dbReference type="ARBA" id="ARBA00072139"/>
    </source>
</evidence>
<reference evidence="7 8" key="1">
    <citation type="journal article" date="2011" name="Stand. Genomic Sci.">
        <title>Complete genome sequence of Weeksella virosa type strain (9751).</title>
        <authorList>
            <person name="Lang E."/>
            <person name="Teshima H."/>
            <person name="Lucas S."/>
            <person name="Lapidus A."/>
            <person name="Hammon N."/>
            <person name="Deshpande S."/>
            <person name="Nolan M."/>
            <person name="Cheng J.F."/>
            <person name="Pitluck S."/>
            <person name="Liolios K."/>
            <person name="Pagani I."/>
            <person name="Mikhailova N."/>
            <person name="Ivanova N."/>
            <person name="Mavromatis K."/>
            <person name="Pati A."/>
            <person name="Tapia R."/>
            <person name="Han C."/>
            <person name="Goodwin L."/>
            <person name="Chen A."/>
            <person name="Palaniappan K."/>
            <person name="Land M."/>
            <person name="Hauser L."/>
            <person name="Chang Y.J."/>
            <person name="Jeffries C.D."/>
            <person name="Brambilla E.M."/>
            <person name="Kopitz M."/>
            <person name="Rohde M."/>
            <person name="Goker M."/>
            <person name="Tindall B.J."/>
            <person name="Detter J.C."/>
            <person name="Woyke T."/>
            <person name="Bristow J."/>
            <person name="Eisen J.A."/>
            <person name="Markowitz V."/>
            <person name="Hugenholtz P."/>
            <person name="Klenk H.P."/>
            <person name="Kyrpides N.C."/>
        </authorList>
    </citation>
    <scope>NUCLEOTIDE SEQUENCE [LARGE SCALE GENOMIC DNA]</scope>
    <source>
        <strain evidence="8">ATCC 43766 / DSM 16922 / JCM 21250 / NBRC 16016 / NCTC 11634 / CL345/78</strain>
    </source>
</reference>
<keyword evidence="8" id="KW-1185">Reference proteome</keyword>
<evidence type="ECO:0000313" key="7">
    <source>
        <dbReference type="EMBL" id="ADX67761.1"/>
    </source>
</evidence>
<dbReference type="PROSITE" id="PS50263">
    <property type="entry name" value="CN_HYDROLASE"/>
    <property type="match status" value="1"/>
</dbReference>
<protein>
    <recommendedName>
        <fullName evidence="5">Omega-amidase YafV</fullName>
        <ecNumber evidence="3">3.5.1.3</ecNumber>
    </recommendedName>
</protein>
<comment type="similarity">
    <text evidence="1">Belongs to the carbon-nitrogen hydrolase superfamily. NIT1/NIT2 family.</text>
</comment>
<dbReference type="SUPFAM" id="SSF56317">
    <property type="entry name" value="Carbon-nitrogen hydrolase"/>
    <property type="match status" value="1"/>
</dbReference>
<organism evidence="7 8">
    <name type="scientific">Weeksella virosa (strain ATCC 43766 / DSM 16922 / JCM 21250 / CCUG 30538 / CDC 9751 / IAM 14551 / NBRC 16016 / NCTC 11634 / CL345/78)</name>
    <dbReference type="NCBI Taxonomy" id="865938"/>
    <lineage>
        <taxon>Bacteria</taxon>
        <taxon>Pseudomonadati</taxon>
        <taxon>Bacteroidota</taxon>
        <taxon>Flavobacteriia</taxon>
        <taxon>Flavobacteriales</taxon>
        <taxon>Weeksellaceae</taxon>
        <taxon>Weeksella</taxon>
    </lineage>
</organism>